<sequence length="387" mass="42788">MKKKKALVPSKVKYKAIVSGKTLINQLLGQKKTTATFKDPKVKDPIPTVILPVMGTPGLVSQEVQSGAFLDLTLEEPLVYPPGSHRSPTTTRGSRRHPSVGQPSASKGDISLASSPNASPISSGEGYKSDHPFFVNTPYTLPLEVHVTDSSTSRTTSSLAADLFKNYMLRPEVLGAMDVHTPTRLHDQFAHYQQGYIFSLLPFVPMFLFFVHMLTSYISQAIEASYAMFLKLQKATADAEEHEHEKCSFGNLLRQMREKRDSAVAERDRVVEKCKGLVTSHTASEGKQKAEMSILSSSLEDTKADLEGVKTSFQKSVLEKEALALKLSEAEKSAVDAIETFMGIDAHFKKYATDLGDEYVMELFEDLPDEEDEKDEGDEEEDVGDDE</sequence>
<dbReference type="EMBL" id="BAABME010000240">
    <property type="protein sequence ID" value="GAA0140990.1"/>
    <property type="molecule type" value="Genomic_DNA"/>
</dbReference>
<gene>
    <name evidence="3" type="ORF">LIER_02234</name>
</gene>
<proteinExistence type="predicted"/>
<keyword evidence="2" id="KW-0812">Transmembrane</keyword>
<dbReference type="AlphaFoldDB" id="A0AAV3NSG0"/>
<organism evidence="3 4">
    <name type="scientific">Lithospermum erythrorhizon</name>
    <name type="common">Purple gromwell</name>
    <name type="synonym">Lithospermum officinale var. erythrorhizon</name>
    <dbReference type="NCBI Taxonomy" id="34254"/>
    <lineage>
        <taxon>Eukaryota</taxon>
        <taxon>Viridiplantae</taxon>
        <taxon>Streptophyta</taxon>
        <taxon>Embryophyta</taxon>
        <taxon>Tracheophyta</taxon>
        <taxon>Spermatophyta</taxon>
        <taxon>Magnoliopsida</taxon>
        <taxon>eudicotyledons</taxon>
        <taxon>Gunneridae</taxon>
        <taxon>Pentapetalae</taxon>
        <taxon>asterids</taxon>
        <taxon>lamiids</taxon>
        <taxon>Boraginales</taxon>
        <taxon>Boraginaceae</taxon>
        <taxon>Boraginoideae</taxon>
        <taxon>Lithospermeae</taxon>
        <taxon>Lithospermum</taxon>
    </lineage>
</organism>
<keyword evidence="2" id="KW-1133">Transmembrane helix</keyword>
<name>A0AAV3NSG0_LITER</name>
<protein>
    <submittedName>
        <fullName evidence="3">Uncharacterized protein</fullName>
    </submittedName>
</protein>
<evidence type="ECO:0000256" key="2">
    <source>
        <dbReference type="SAM" id="Phobius"/>
    </source>
</evidence>
<reference evidence="3 4" key="1">
    <citation type="submission" date="2024-01" db="EMBL/GenBank/DDBJ databases">
        <title>The complete chloroplast genome sequence of Lithospermum erythrorhizon: insights into the phylogenetic relationship among Boraginaceae species and the maternal lineages of purple gromwells.</title>
        <authorList>
            <person name="Okada T."/>
            <person name="Watanabe K."/>
        </authorList>
    </citation>
    <scope>NUCLEOTIDE SEQUENCE [LARGE SCALE GENOMIC DNA]</scope>
</reference>
<feature type="region of interest" description="Disordered" evidence="1">
    <location>
        <begin position="365"/>
        <end position="387"/>
    </location>
</feature>
<dbReference type="Proteomes" id="UP001454036">
    <property type="component" value="Unassembled WGS sequence"/>
</dbReference>
<evidence type="ECO:0000256" key="1">
    <source>
        <dbReference type="SAM" id="MobiDB-lite"/>
    </source>
</evidence>
<feature type="region of interest" description="Disordered" evidence="1">
    <location>
        <begin position="80"/>
        <end position="123"/>
    </location>
</feature>
<comment type="caution">
    <text evidence="3">The sequence shown here is derived from an EMBL/GenBank/DDBJ whole genome shotgun (WGS) entry which is preliminary data.</text>
</comment>
<keyword evidence="4" id="KW-1185">Reference proteome</keyword>
<accession>A0AAV3NSG0</accession>
<feature type="compositionally biased region" description="Polar residues" evidence="1">
    <location>
        <begin position="112"/>
        <end position="122"/>
    </location>
</feature>
<evidence type="ECO:0000313" key="3">
    <source>
        <dbReference type="EMBL" id="GAA0140990.1"/>
    </source>
</evidence>
<evidence type="ECO:0000313" key="4">
    <source>
        <dbReference type="Proteomes" id="UP001454036"/>
    </source>
</evidence>
<keyword evidence="2" id="KW-0472">Membrane</keyword>
<feature type="transmembrane region" description="Helical" evidence="2">
    <location>
        <begin position="196"/>
        <end position="218"/>
    </location>
</feature>